<dbReference type="EMBL" id="PFTC01000008">
    <property type="protein sequence ID" value="PJB98974.1"/>
    <property type="molecule type" value="Genomic_DNA"/>
</dbReference>
<evidence type="ECO:0000256" key="5">
    <source>
        <dbReference type="ARBA" id="ARBA00022692"/>
    </source>
</evidence>
<evidence type="ECO:0000256" key="2">
    <source>
        <dbReference type="ARBA" id="ARBA00022475"/>
    </source>
</evidence>
<dbReference type="AlphaFoldDB" id="A0A2M8DM17"/>
<keyword evidence="4" id="KW-0808">Transferase</keyword>
<dbReference type="GO" id="GO:0016763">
    <property type="term" value="F:pentosyltransferase activity"/>
    <property type="evidence" value="ECO:0007669"/>
    <property type="project" value="TreeGrafter"/>
</dbReference>
<comment type="caution">
    <text evidence="10">The sequence shown here is derived from an EMBL/GenBank/DDBJ whole genome shotgun (WGS) entry which is preliminary data.</text>
</comment>
<feature type="transmembrane region" description="Helical" evidence="8">
    <location>
        <begin position="477"/>
        <end position="500"/>
    </location>
</feature>
<reference evidence="11" key="1">
    <citation type="submission" date="2017-09" db="EMBL/GenBank/DDBJ databases">
        <title>Depth-based differentiation of microbial function through sediment-hosted aquifers and enrichment of novel symbionts in the deep terrestrial subsurface.</title>
        <authorList>
            <person name="Probst A.J."/>
            <person name="Ladd B."/>
            <person name="Jarett J.K."/>
            <person name="Geller-Mcgrath D.E."/>
            <person name="Sieber C.M.K."/>
            <person name="Emerson J.B."/>
            <person name="Anantharaman K."/>
            <person name="Thomas B.C."/>
            <person name="Malmstrom R."/>
            <person name="Stieglmeier M."/>
            <person name="Klingl A."/>
            <person name="Woyke T."/>
            <person name="Ryan C.M."/>
            <person name="Banfield J.F."/>
        </authorList>
    </citation>
    <scope>NUCLEOTIDE SEQUENCE [LARGE SCALE GENOMIC DNA]</scope>
</reference>
<feature type="transmembrane region" description="Helical" evidence="8">
    <location>
        <begin position="6"/>
        <end position="27"/>
    </location>
</feature>
<feature type="transmembrane region" description="Helical" evidence="8">
    <location>
        <begin position="439"/>
        <end position="456"/>
    </location>
</feature>
<dbReference type="PANTHER" id="PTHR33908:SF11">
    <property type="entry name" value="MEMBRANE PROTEIN"/>
    <property type="match status" value="1"/>
</dbReference>
<keyword evidence="2" id="KW-1003">Cell membrane</keyword>
<protein>
    <recommendedName>
        <fullName evidence="9">Glycosyltransferase RgtA/B/C/D-like domain-containing protein</fullName>
    </recommendedName>
</protein>
<dbReference type="PANTHER" id="PTHR33908">
    <property type="entry name" value="MANNOSYLTRANSFERASE YKCB-RELATED"/>
    <property type="match status" value="1"/>
</dbReference>
<evidence type="ECO:0000256" key="1">
    <source>
        <dbReference type="ARBA" id="ARBA00004651"/>
    </source>
</evidence>
<evidence type="ECO:0000256" key="7">
    <source>
        <dbReference type="ARBA" id="ARBA00023136"/>
    </source>
</evidence>
<keyword evidence="7 8" id="KW-0472">Membrane</keyword>
<evidence type="ECO:0000256" key="6">
    <source>
        <dbReference type="ARBA" id="ARBA00022989"/>
    </source>
</evidence>
<dbReference type="InterPro" id="IPR038731">
    <property type="entry name" value="RgtA/B/C-like"/>
</dbReference>
<dbReference type="Proteomes" id="UP000230097">
    <property type="component" value="Unassembled WGS sequence"/>
</dbReference>
<feature type="transmembrane region" description="Helical" evidence="8">
    <location>
        <begin position="239"/>
        <end position="263"/>
    </location>
</feature>
<organism evidence="10 11">
    <name type="scientific">Candidatus Nealsonbacteria bacterium CG_4_9_14_0_8_um_filter_36_17</name>
    <dbReference type="NCBI Taxonomy" id="1974693"/>
    <lineage>
        <taxon>Bacteria</taxon>
        <taxon>Candidatus Nealsoniibacteriota</taxon>
    </lineage>
</organism>
<keyword evidence="6 8" id="KW-1133">Transmembrane helix</keyword>
<evidence type="ECO:0000313" key="11">
    <source>
        <dbReference type="Proteomes" id="UP000230097"/>
    </source>
</evidence>
<feature type="transmembrane region" description="Helical" evidence="8">
    <location>
        <begin position="118"/>
        <end position="135"/>
    </location>
</feature>
<comment type="subcellular location">
    <subcellularLocation>
        <location evidence="1">Cell membrane</location>
        <topology evidence="1">Multi-pass membrane protein</topology>
    </subcellularLocation>
</comment>
<evidence type="ECO:0000256" key="8">
    <source>
        <dbReference type="SAM" id="Phobius"/>
    </source>
</evidence>
<dbReference type="GO" id="GO:0005886">
    <property type="term" value="C:plasma membrane"/>
    <property type="evidence" value="ECO:0007669"/>
    <property type="project" value="UniProtKB-SubCell"/>
</dbReference>
<feature type="transmembrane region" description="Helical" evidence="8">
    <location>
        <begin position="168"/>
        <end position="186"/>
    </location>
</feature>
<gene>
    <name evidence="10" type="ORF">CO078_00290</name>
</gene>
<feature type="transmembrane region" description="Helical" evidence="8">
    <location>
        <begin position="370"/>
        <end position="388"/>
    </location>
</feature>
<proteinExistence type="predicted"/>
<dbReference type="Pfam" id="PF13231">
    <property type="entry name" value="PMT_2"/>
    <property type="match status" value="1"/>
</dbReference>
<evidence type="ECO:0000313" key="10">
    <source>
        <dbReference type="EMBL" id="PJB98974.1"/>
    </source>
</evidence>
<feature type="transmembrane region" description="Helical" evidence="8">
    <location>
        <begin position="206"/>
        <end position="227"/>
    </location>
</feature>
<keyword evidence="3" id="KW-0328">Glycosyltransferase</keyword>
<name>A0A2M8DM17_9BACT</name>
<evidence type="ECO:0000256" key="3">
    <source>
        <dbReference type="ARBA" id="ARBA00022676"/>
    </source>
</evidence>
<dbReference type="InterPro" id="IPR050297">
    <property type="entry name" value="LipidA_mod_glycosyltrf_83"/>
</dbReference>
<feature type="transmembrane region" description="Helical" evidence="8">
    <location>
        <begin position="408"/>
        <end position="427"/>
    </location>
</feature>
<feature type="transmembrane region" description="Helical" evidence="8">
    <location>
        <begin position="141"/>
        <end position="161"/>
    </location>
</feature>
<evidence type="ECO:0000259" key="9">
    <source>
        <dbReference type="Pfam" id="PF13231"/>
    </source>
</evidence>
<dbReference type="GO" id="GO:0009103">
    <property type="term" value="P:lipopolysaccharide biosynthetic process"/>
    <property type="evidence" value="ECO:0007669"/>
    <property type="project" value="UniProtKB-ARBA"/>
</dbReference>
<keyword evidence="5 8" id="KW-0812">Transmembrane</keyword>
<feature type="domain" description="Glycosyltransferase RgtA/B/C/D-like" evidence="9">
    <location>
        <begin position="117"/>
        <end position="251"/>
    </location>
</feature>
<sequence length="641" mass="74223">MKLLRISQIIPWLILCLFIIASFILMFSSSRQESATMDELAHISAGYGYVRYLDYRLNPEHPPLVKALAALPLLFQKLNFPSNESAWQSDVNGQWQTGAQFLYESGNDADKIIQWSRLGPMLLTLLLIIFIYIWAKELIGRWWALFPTFLFSLSPTVLAHGHYVTTDIGAALGIFIASYYFIKFLFQSNPRHLIFAGLTFGIAQLIKFSAVLLIPFFGFLIIVFCLWETKNRQFFKTLFRYIFLSVIIFIIGYFLVYLVYFLFTVNYPIEKQNADTAFILTSFAGHPDRNWESCRLSSGVSLGRRARCLAEINIWLAQNKILRPIGQYLLGVLMVFQRSAGGNTAYFLGEVSASGWWYYFPVVFVLKEPLPSLILIGLALLLSIWNICKKIRVNPRLYLLKSAFRDYLGTHFAEFSMLAFIILYWAYSINSSLNIGVRHILPTMPFIYILTASGLKKWISRRAIIIREGFWEKLWSLIINFFKNSFKAILLAVLIIWYLIETLFVSPHFLSYFNQFGGGTDNGYQYVTDSNYDWGQDLKRLTQWVKEKNINKIAVDYFGGGNPKYYLKDKAEYWWSAKGNPKEEGIGWLAISINTLQGAFGRLHPGQNRNPEDEYQWLKEIKNPYQPDFRIGKSIFVYKLE</sequence>
<accession>A0A2M8DM17</accession>
<evidence type="ECO:0000256" key="4">
    <source>
        <dbReference type="ARBA" id="ARBA00022679"/>
    </source>
</evidence>